<evidence type="ECO:0000259" key="8">
    <source>
        <dbReference type="PROSITE" id="PS50011"/>
    </source>
</evidence>
<dbReference type="PROSITE" id="PS50011">
    <property type="entry name" value="PROTEIN_KINASE_DOM"/>
    <property type="match status" value="1"/>
</dbReference>
<evidence type="ECO:0000256" key="7">
    <source>
        <dbReference type="SAM" id="Phobius"/>
    </source>
</evidence>
<keyword evidence="4 5" id="KW-0067">ATP-binding</keyword>
<accession>A0A1I1Z2D7</accession>
<evidence type="ECO:0000256" key="4">
    <source>
        <dbReference type="ARBA" id="ARBA00022840"/>
    </source>
</evidence>
<dbReference type="AlphaFoldDB" id="A0A1I1Z2D7"/>
<dbReference type="Gene3D" id="1.10.510.10">
    <property type="entry name" value="Transferase(Phosphotransferase) domain 1"/>
    <property type="match status" value="1"/>
</dbReference>
<dbReference type="InterPro" id="IPR008271">
    <property type="entry name" value="Ser/Thr_kinase_AS"/>
</dbReference>
<evidence type="ECO:0000256" key="1">
    <source>
        <dbReference type="ARBA" id="ARBA00022679"/>
    </source>
</evidence>
<evidence type="ECO:0000256" key="2">
    <source>
        <dbReference type="ARBA" id="ARBA00022741"/>
    </source>
</evidence>
<evidence type="ECO:0000256" key="6">
    <source>
        <dbReference type="SAM" id="MobiDB-lite"/>
    </source>
</evidence>
<keyword evidence="7" id="KW-0812">Transmembrane</keyword>
<evidence type="ECO:0000256" key="3">
    <source>
        <dbReference type="ARBA" id="ARBA00022777"/>
    </source>
</evidence>
<feature type="domain" description="Protein kinase" evidence="8">
    <location>
        <begin position="38"/>
        <end position="308"/>
    </location>
</feature>
<dbReference type="Gene3D" id="3.30.200.20">
    <property type="entry name" value="Phosphorylase Kinase, domain 1"/>
    <property type="match status" value="1"/>
</dbReference>
<feature type="transmembrane region" description="Helical" evidence="7">
    <location>
        <begin position="356"/>
        <end position="375"/>
    </location>
</feature>
<keyword evidence="3 9" id="KW-0418">Kinase</keyword>
<feature type="transmembrane region" description="Helical" evidence="7">
    <location>
        <begin position="422"/>
        <end position="455"/>
    </location>
</feature>
<organism evidence="9 10">
    <name type="scientific">Nannocystis exedens</name>
    <dbReference type="NCBI Taxonomy" id="54"/>
    <lineage>
        <taxon>Bacteria</taxon>
        <taxon>Pseudomonadati</taxon>
        <taxon>Myxococcota</taxon>
        <taxon>Polyangia</taxon>
        <taxon>Nannocystales</taxon>
        <taxon>Nannocystaceae</taxon>
        <taxon>Nannocystis</taxon>
    </lineage>
</organism>
<dbReference type="PANTHER" id="PTHR43289">
    <property type="entry name" value="MITOGEN-ACTIVATED PROTEIN KINASE KINASE KINASE 20-RELATED"/>
    <property type="match status" value="1"/>
</dbReference>
<dbReference type="InterPro" id="IPR017441">
    <property type="entry name" value="Protein_kinase_ATP_BS"/>
</dbReference>
<evidence type="ECO:0000256" key="5">
    <source>
        <dbReference type="PROSITE-ProRule" id="PRU10141"/>
    </source>
</evidence>
<dbReference type="InterPro" id="IPR011009">
    <property type="entry name" value="Kinase-like_dom_sf"/>
</dbReference>
<protein>
    <submittedName>
        <fullName evidence="9">Serine/threonine protein kinase</fullName>
    </submittedName>
</protein>
<dbReference type="SUPFAM" id="SSF56112">
    <property type="entry name" value="Protein kinase-like (PK-like)"/>
    <property type="match status" value="1"/>
</dbReference>
<gene>
    <name evidence="9" type="ORF">SAMN02745121_03595</name>
</gene>
<dbReference type="PANTHER" id="PTHR43289:SF6">
    <property type="entry name" value="SERINE_THREONINE-PROTEIN KINASE NEKL-3"/>
    <property type="match status" value="1"/>
</dbReference>
<dbReference type="RefSeq" id="WP_096332858.1">
    <property type="nucleotide sequence ID" value="NZ_FOMX01000011.1"/>
</dbReference>
<feature type="transmembrane region" description="Helical" evidence="7">
    <location>
        <begin position="461"/>
        <end position="478"/>
    </location>
</feature>
<dbReference type="OrthoDB" id="9801841at2"/>
<dbReference type="Proteomes" id="UP000199400">
    <property type="component" value="Unassembled WGS sequence"/>
</dbReference>
<dbReference type="CDD" id="cd14014">
    <property type="entry name" value="STKc_PknB_like"/>
    <property type="match status" value="1"/>
</dbReference>
<keyword evidence="10" id="KW-1185">Reference proteome</keyword>
<proteinExistence type="predicted"/>
<keyword evidence="1" id="KW-0808">Transferase</keyword>
<feature type="binding site" evidence="5">
    <location>
        <position position="67"/>
    </location>
    <ligand>
        <name>ATP</name>
        <dbReference type="ChEBI" id="CHEBI:30616"/>
    </ligand>
</feature>
<keyword evidence="9" id="KW-0723">Serine/threonine-protein kinase</keyword>
<keyword evidence="7" id="KW-0472">Membrane</keyword>
<keyword evidence="2 5" id="KW-0547">Nucleotide-binding</keyword>
<evidence type="ECO:0000313" key="9">
    <source>
        <dbReference type="EMBL" id="SFE25889.1"/>
    </source>
</evidence>
<dbReference type="InterPro" id="IPR000719">
    <property type="entry name" value="Prot_kinase_dom"/>
</dbReference>
<reference evidence="10" key="1">
    <citation type="submission" date="2016-10" db="EMBL/GenBank/DDBJ databases">
        <authorList>
            <person name="Varghese N."/>
            <person name="Submissions S."/>
        </authorList>
    </citation>
    <scope>NUCLEOTIDE SEQUENCE [LARGE SCALE GENOMIC DNA]</scope>
    <source>
        <strain evidence="10">ATCC 25963</strain>
    </source>
</reference>
<dbReference type="PROSITE" id="PS00107">
    <property type="entry name" value="PROTEIN_KINASE_ATP"/>
    <property type="match status" value="1"/>
</dbReference>
<dbReference type="Pfam" id="PF00069">
    <property type="entry name" value="Pkinase"/>
    <property type="match status" value="1"/>
</dbReference>
<name>A0A1I1Z2D7_9BACT</name>
<evidence type="ECO:0000313" key="10">
    <source>
        <dbReference type="Proteomes" id="UP000199400"/>
    </source>
</evidence>
<dbReference type="PROSITE" id="PS00108">
    <property type="entry name" value="PROTEIN_KINASE_ST"/>
    <property type="match status" value="1"/>
</dbReference>
<dbReference type="GO" id="GO:0004674">
    <property type="term" value="F:protein serine/threonine kinase activity"/>
    <property type="evidence" value="ECO:0007669"/>
    <property type="project" value="UniProtKB-KW"/>
</dbReference>
<feature type="transmembrane region" description="Helical" evidence="7">
    <location>
        <begin position="387"/>
        <end position="410"/>
    </location>
</feature>
<dbReference type="STRING" id="54.SAMN02745121_03595"/>
<feature type="transmembrane region" description="Helical" evidence="7">
    <location>
        <begin position="324"/>
        <end position="344"/>
    </location>
</feature>
<dbReference type="GO" id="GO:0005524">
    <property type="term" value="F:ATP binding"/>
    <property type="evidence" value="ECO:0007669"/>
    <property type="project" value="UniProtKB-UniRule"/>
</dbReference>
<keyword evidence="7" id="KW-1133">Transmembrane helix</keyword>
<feature type="region of interest" description="Disordered" evidence="6">
    <location>
        <begin position="1"/>
        <end position="29"/>
    </location>
</feature>
<dbReference type="EMBL" id="FOMX01000011">
    <property type="protein sequence ID" value="SFE25889.1"/>
    <property type="molecule type" value="Genomic_DNA"/>
</dbReference>
<sequence>MQPGDLEVTRTRALAELPTSPSAGGGSRPLESARIGRYTVLRALGEGGMGVVYAAYDEQLDRKVAIKLLHGESSGGTQGRSRIFREAQALARLSHPNVVQVHEVGEHEGQVYVAMELVDGVTLAAWLRAEARPLAAVVHAYHQAGLGLEAAHRVGLVHRDFKPDNVLVGADGRVRVADFGLARAAGAASPGPSALPPAVDSPLDSRMTITGAAMGTPAYMSPEQFAGGTVDARSDIFSFSVSLWEAVHGERPFAGDTIDALARSVRDGDRRPPRVQLPVRLAHALERGLAREPDARWPTMRPLLDALAVDPSADPSGVPVERRMFGTVMITTLAVLLAVLAATLQFGAEDAFRGRFIAIGLAIVAVLVGLALALRRSLLRNAYYRKVVLFMVSAALVGTSQRVIGLLHGLPLIDVLLDSFHLLAGMSLVAAICFARWFAVLAVIAAVAVALGAAWPEAYPAALFVVMPAFALTFVVSLRRAARTSAAEARPADPQ</sequence>